<evidence type="ECO:0000313" key="2">
    <source>
        <dbReference type="Proteomes" id="UP000775547"/>
    </source>
</evidence>
<accession>A0A9P7K8I3</accession>
<reference evidence="1" key="2">
    <citation type="submission" date="2021-10" db="EMBL/GenBank/DDBJ databases">
        <title>Phylogenomics reveals ancestral predisposition of the termite-cultivated fungus Termitomyces towards a domesticated lifestyle.</title>
        <authorList>
            <person name="Auxier B."/>
            <person name="Grum-Grzhimaylo A."/>
            <person name="Cardenas M.E."/>
            <person name="Lodge J.D."/>
            <person name="Laessoe T."/>
            <person name="Pedersen O."/>
            <person name="Smith M.E."/>
            <person name="Kuyper T.W."/>
            <person name="Franco-Molano E.A."/>
            <person name="Baroni T.J."/>
            <person name="Aanen D.K."/>
        </authorList>
    </citation>
    <scope>NUCLEOTIDE SEQUENCE</scope>
    <source>
        <strain evidence="1">AP01</strain>
        <tissue evidence="1">Mycelium</tissue>
    </source>
</reference>
<dbReference type="AlphaFoldDB" id="A0A9P7K8I3"/>
<organism evidence="1 2">
    <name type="scientific">Asterophora parasitica</name>
    <dbReference type="NCBI Taxonomy" id="117018"/>
    <lineage>
        <taxon>Eukaryota</taxon>
        <taxon>Fungi</taxon>
        <taxon>Dikarya</taxon>
        <taxon>Basidiomycota</taxon>
        <taxon>Agaricomycotina</taxon>
        <taxon>Agaricomycetes</taxon>
        <taxon>Agaricomycetidae</taxon>
        <taxon>Agaricales</taxon>
        <taxon>Tricholomatineae</taxon>
        <taxon>Lyophyllaceae</taxon>
        <taxon>Asterophora</taxon>
    </lineage>
</organism>
<keyword evidence="2" id="KW-1185">Reference proteome</keyword>
<gene>
    <name evidence="1" type="ORF">DXG03_002805</name>
</gene>
<comment type="caution">
    <text evidence="1">The sequence shown here is derived from an EMBL/GenBank/DDBJ whole genome shotgun (WGS) entry which is preliminary data.</text>
</comment>
<dbReference type="Proteomes" id="UP000775547">
    <property type="component" value="Unassembled WGS sequence"/>
</dbReference>
<reference evidence="1" key="1">
    <citation type="submission" date="2020-07" db="EMBL/GenBank/DDBJ databases">
        <authorList>
            <person name="Nieuwenhuis M."/>
            <person name="Van De Peppel L.J.J."/>
        </authorList>
    </citation>
    <scope>NUCLEOTIDE SEQUENCE</scope>
    <source>
        <strain evidence="1">AP01</strain>
        <tissue evidence="1">Mycelium</tissue>
    </source>
</reference>
<dbReference type="OrthoDB" id="10003767at2759"/>
<protein>
    <submittedName>
        <fullName evidence="1">Uncharacterized protein</fullName>
    </submittedName>
</protein>
<proteinExistence type="predicted"/>
<dbReference type="EMBL" id="JABCKV010000186">
    <property type="protein sequence ID" value="KAG5642431.1"/>
    <property type="molecule type" value="Genomic_DNA"/>
</dbReference>
<evidence type="ECO:0000313" key="1">
    <source>
        <dbReference type="EMBL" id="KAG5642431.1"/>
    </source>
</evidence>
<name>A0A9P7K8I3_9AGAR</name>
<sequence>MIDAETGQVTGFIDFEGATVAPAWECAAIPRWLMDPDDPESSYAGGPAESRVALHAEFLETVG</sequence>